<comment type="caution">
    <text evidence="3">The sequence shown here is derived from an EMBL/GenBank/DDBJ whole genome shotgun (WGS) entry which is preliminary data.</text>
</comment>
<evidence type="ECO:0000256" key="1">
    <source>
        <dbReference type="PROSITE-ProRule" id="PRU00464"/>
    </source>
</evidence>
<feature type="non-terminal residue" evidence="3">
    <location>
        <position position="1"/>
    </location>
</feature>
<name>A0A934K2N2_9BACT</name>
<dbReference type="InterPro" id="IPR011146">
    <property type="entry name" value="HIT-like"/>
</dbReference>
<accession>A0A934K2N2</accession>
<reference evidence="3" key="1">
    <citation type="submission" date="2020-10" db="EMBL/GenBank/DDBJ databases">
        <title>Ca. Dormibacterota MAGs.</title>
        <authorList>
            <person name="Montgomery K."/>
        </authorList>
    </citation>
    <scope>NUCLEOTIDE SEQUENCE [LARGE SCALE GENOMIC DNA]</scope>
    <source>
        <strain evidence="3">SC8812_S17_10</strain>
    </source>
</reference>
<feature type="domain" description="HIT" evidence="2">
    <location>
        <begin position="1"/>
        <end position="32"/>
    </location>
</feature>
<dbReference type="AlphaFoldDB" id="A0A934K2N2"/>
<sequence length="53" mass="5851">VNIFNMCGAAAWQTVFHVHLHVIPRYRDDPLRLPWTPGPGVAGEIAAAAEDLR</sequence>
<proteinExistence type="predicted"/>
<dbReference type="Pfam" id="PF01230">
    <property type="entry name" value="HIT"/>
    <property type="match status" value="1"/>
</dbReference>
<protein>
    <submittedName>
        <fullName evidence="3">HIT domain-containing protein</fullName>
    </submittedName>
</protein>
<dbReference type="EMBL" id="JAEKNR010000055">
    <property type="protein sequence ID" value="MBJ7597340.1"/>
    <property type="molecule type" value="Genomic_DNA"/>
</dbReference>
<dbReference type="SUPFAM" id="SSF54197">
    <property type="entry name" value="HIT-like"/>
    <property type="match status" value="1"/>
</dbReference>
<dbReference type="Proteomes" id="UP000612893">
    <property type="component" value="Unassembled WGS sequence"/>
</dbReference>
<feature type="short sequence motif" description="Histidine triad motif" evidence="1">
    <location>
        <begin position="17"/>
        <end position="21"/>
    </location>
</feature>
<evidence type="ECO:0000313" key="3">
    <source>
        <dbReference type="EMBL" id="MBJ7597340.1"/>
    </source>
</evidence>
<organism evidence="3 4">
    <name type="scientific">Candidatus Nephthysia bennettiae</name>
    <dbReference type="NCBI Taxonomy" id="3127016"/>
    <lineage>
        <taxon>Bacteria</taxon>
        <taxon>Bacillati</taxon>
        <taxon>Candidatus Dormiibacterota</taxon>
        <taxon>Candidatus Dormibacteria</taxon>
        <taxon>Candidatus Dormibacterales</taxon>
        <taxon>Candidatus Dormibacteraceae</taxon>
        <taxon>Candidatus Nephthysia</taxon>
    </lineage>
</organism>
<evidence type="ECO:0000313" key="4">
    <source>
        <dbReference type="Proteomes" id="UP000612893"/>
    </source>
</evidence>
<keyword evidence="4" id="KW-1185">Reference proteome</keyword>
<evidence type="ECO:0000259" key="2">
    <source>
        <dbReference type="PROSITE" id="PS51084"/>
    </source>
</evidence>
<dbReference type="GO" id="GO:0003824">
    <property type="term" value="F:catalytic activity"/>
    <property type="evidence" value="ECO:0007669"/>
    <property type="project" value="InterPro"/>
</dbReference>
<dbReference type="Gene3D" id="3.30.428.10">
    <property type="entry name" value="HIT-like"/>
    <property type="match status" value="1"/>
</dbReference>
<dbReference type="RefSeq" id="WP_350341344.1">
    <property type="nucleotide sequence ID" value="NZ_JAEKNR010000055.1"/>
</dbReference>
<dbReference type="InterPro" id="IPR036265">
    <property type="entry name" value="HIT-like_sf"/>
</dbReference>
<gene>
    <name evidence="3" type="ORF">JF922_04540</name>
</gene>
<dbReference type="PROSITE" id="PS51084">
    <property type="entry name" value="HIT_2"/>
    <property type="match status" value="1"/>
</dbReference>